<dbReference type="InterPro" id="IPR013783">
    <property type="entry name" value="Ig-like_fold"/>
</dbReference>
<proteinExistence type="predicted"/>
<evidence type="ECO:0000313" key="3">
    <source>
        <dbReference type="Proteomes" id="UP000784294"/>
    </source>
</evidence>
<evidence type="ECO:0000259" key="1">
    <source>
        <dbReference type="PROSITE" id="PS50835"/>
    </source>
</evidence>
<keyword evidence="3" id="KW-1185">Reference proteome</keyword>
<dbReference type="Gene3D" id="2.60.40.10">
    <property type="entry name" value="Immunoglobulins"/>
    <property type="match status" value="1"/>
</dbReference>
<organism evidence="2 3">
    <name type="scientific">Protopolystoma xenopodis</name>
    <dbReference type="NCBI Taxonomy" id="117903"/>
    <lineage>
        <taxon>Eukaryota</taxon>
        <taxon>Metazoa</taxon>
        <taxon>Spiralia</taxon>
        <taxon>Lophotrochozoa</taxon>
        <taxon>Platyhelminthes</taxon>
        <taxon>Monogenea</taxon>
        <taxon>Polyopisthocotylea</taxon>
        <taxon>Polystomatidea</taxon>
        <taxon>Polystomatidae</taxon>
        <taxon>Protopolystoma</taxon>
    </lineage>
</organism>
<evidence type="ECO:0000313" key="2">
    <source>
        <dbReference type="EMBL" id="VEL08356.1"/>
    </source>
</evidence>
<dbReference type="Proteomes" id="UP000784294">
    <property type="component" value="Unassembled WGS sequence"/>
</dbReference>
<reference evidence="2" key="1">
    <citation type="submission" date="2018-11" db="EMBL/GenBank/DDBJ databases">
        <authorList>
            <consortium name="Pathogen Informatics"/>
        </authorList>
    </citation>
    <scope>NUCLEOTIDE SEQUENCE</scope>
</reference>
<dbReference type="EMBL" id="CAAALY010003738">
    <property type="protein sequence ID" value="VEL08356.1"/>
    <property type="molecule type" value="Genomic_DNA"/>
</dbReference>
<sequence>MVIWTKEGLAYPLTIGISRLTPDSRVQIYHEESTGNFNKDSGTEQNSYPNAGINGGKSLPTTAWQLNINLAELGDSGLYTCTTTEPTTPSVPLLDKEKEIEKYGIHVESTNGVDFMEKEREQADGNHMHDLAKAEEISQLDSMLKSESKYSFIDRN</sequence>
<feature type="domain" description="Ig-like" evidence="1">
    <location>
        <begin position="1"/>
        <end position="101"/>
    </location>
</feature>
<dbReference type="AlphaFoldDB" id="A0A3S5AYQ6"/>
<name>A0A3S5AYQ6_9PLAT</name>
<accession>A0A3S5AYQ6</accession>
<comment type="caution">
    <text evidence="2">The sequence shown here is derived from an EMBL/GenBank/DDBJ whole genome shotgun (WGS) entry which is preliminary data.</text>
</comment>
<gene>
    <name evidence="2" type="ORF">PXEA_LOCUS1796</name>
</gene>
<protein>
    <recommendedName>
        <fullName evidence="1">Ig-like domain-containing protein</fullName>
    </recommendedName>
</protein>
<dbReference type="InterPro" id="IPR007110">
    <property type="entry name" value="Ig-like_dom"/>
</dbReference>
<dbReference type="PROSITE" id="PS50835">
    <property type="entry name" value="IG_LIKE"/>
    <property type="match status" value="1"/>
</dbReference>